<evidence type="ECO:0000256" key="2">
    <source>
        <dbReference type="ARBA" id="ARBA00023134"/>
    </source>
</evidence>
<gene>
    <name evidence="5" type="ORF">OEZ85_004002</name>
</gene>
<dbReference type="PANTHER" id="PTHR10903:SF184">
    <property type="entry name" value="GTP-BINDING PROTEIN A"/>
    <property type="match status" value="1"/>
</dbReference>
<keyword evidence="3" id="KW-0812">Transmembrane</keyword>
<evidence type="ECO:0000313" key="5">
    <source>
        <dbReference type="EMBL" id="WIA19377.1"/>
    </source>
</evidence>
<evidence type="ECO:0000256" key="1">
    <source>
        <dbReference type="ARBA" id="ARBA00022741"/>
    </source>
</evidence>
<sequence length="400" mass="44611">MWQLVGEASQAGLVLAGACLIAYLKEETKRHRLVLLGTTGSGKSTSGNYLLSPQARSVFKVQHGPASGTARIKKAESEKYPWFVVDTPGMGDVPSRQHGQTDDAYDKACRKRRVQIFTDITSQLNDHGGVVVYVLEHGRLTPEKQRHLKAVNLVLHRCFTSSVVLLLTNVPDMADIEYRMQGSDLAAVRNMQLDASELVTAKYMQWLSDARAEVERQCGLRFAAVLGACRPSAAPDHPAHPRHLPDQMRSLLSAADSRERVAGLEPGVATSWTDVVRGYWDDVDYAEYQYARMRLTEKHISRCAEERDRRAEQVQVCRKFTAPVAVAASVVVGFIPPVVAAAAKTKRKEQLQQASADMQRYQQQLCQQRSELEQRLGPMANKKPQQLKQHAEEIQRLISG</sequence>
<dbReference type="PANTHER" id="PTHR10903">
    <property type="entry name" value="GTPASE, IMAP FAMILY MEMBER-RELATED"/>
    <property type="match status" value="1"/>
</dbReference>
<keyword evidence="2" id="KW-0342">GTP-binding</keyword>
<dbReference type="Proteomes" id="UP001244341">
    <property type="component" value="Chromosome 10b"/>
</dbReference>
<dbReference type="InterPro" id="IPR045058">
    <property type="entry name" value="GIMA/IAN/Toc"/>
</dbReference>
<evidence type="ECO:0000313" key="6">
    <source>
        <dbReference type="Proteomes" id="UP001244341"/>
    </source>
</evidence>
<feature type="transmembrane region" description="Helical" evidence="3">
    <location>
        <begin position="320"/>
        <end position="343"/>
    </location>
</feature>
<feature type="domain" description="AIG1-type G" evidence="4">
    <location>
        <begin position="32"/>
        <end position="175"/>
    </location>
</feature>
<dbReference type="SUPFAM" id="SSF52540">
    <property type="entry name" value="P-loop containing nucleoside triphosphate hydrolases"/>
    <property type="match status" value="1"/>
</dbReference>
<accession>A0ABY8UDN3</accession>
<dbReference type="Gene3D" id="3.40.50.300">
    <property type="entry name" value="P-loop containing nucleotide triphosphate hydrolases"/>
    <property type="match status" value="1"/>
</dbReference>
<dbReference type="InterPro" id="IPR027417">
    <property type="entry name" value="P-loop_NTPase"/>
</dbReference>
<evidence type="ECO:0000256" key="3">
    <source>
        <dbReference type="SAM" id="Phobius"/>
    </source>
</evidence>
<reference evidence="5 6" key="1">
    <citation type="submission" date="2023-05" db="EMBL/GenBank/DDBJ databases">
        <title>A 100% complete, gapless, phased diploid assembly of the Scenedesmus obliquus UTEX 3031 genome.</title>
        <authorList>
            <person name="Biondi T.C."/>
            <person name="Hanschen E.R."/>
            <person name="Kwon T."/>
            <person name="Eng W."/>
            <person name="Kruse C.P.S."/>
            <person name="Koehler S.I."/>
            <person name="Kunde Y."/>
            <person name="Gleasner C.D."/>
            <person name="You Mak K.T."/>
            <person name="Polle J."/>
            <person name="Hovde B.T."/>
            <person name="Starkenburg S.R."/>
        </authorList>
    </citation>
    <scope>NUCLEOTIDE SEQUENCE [LARGE SCALE GENOMIC DNA]</scope>
    <source>
        <strain evidence="5 6">DOE0152z</strain>
    </source>
</reference>
<organism evidence="5 6">
    <name type="scientific">Tetradesmus obliquus</name>
    <name type="common">Green alga</name>
    <name type="synonym">Acutodesmus obliquus</name>
    <dbReference type="NCBI Taxonomy" id="3088"/>
    <lineage>
        <taxon>Eukaryota</taxon>
        <taxon>Viridiplantae</taxon>
        <taxon>Chlorophyta</taxon>
        <taxon>core chlorophytes</taxon>
        <taxon>Chlorophyceae</taxon>
        <taxon>CS clade</taxon>
        <taxon>Sphaeropleales</taxon>
        <taxon>Scenedesmaceae</taxon>
        <taxon>Tetradesmus</taxon>
    </lineage>
</organism>
<evidence type="ECO:0000259" key="4">
    <source>
        <dbReference type="Pfam" id="PF04548"/>
    </source>
</evidence>
<keyword evidence="1" id="KW-0547">Nucleotide-binding</keyword>
<keyword evidence="3" id="KW-0472">Membrane</keyword>
<protein>
    <recommendedName>
        <fullName evidence="4">AIG1-type G domain-containing protein</fullName>
    </recommendedName>
</protein>
<dbReference type="Pfam" id="PF04548">
    <property type="entry name" value="AIG1"/>
    <property type="match status" value="1"/>
</dbReference>
<proteinExistence type="predicted"/>
<dbReference type="EMBL" id="CP126217">
    <property type="protein sequence ID" value="WIA19377.1"/>
    <property type="molecule type" value="Genomic_DNA"/>
</dbReference>
<keyword evidence="3" id="KW-1133">Transmembrane helix</keyword>
<keyword evidence="6" id="KW-1185">Reference proteome</keyword>
<dbReference type="InterPro" id="IPR006703">
    <property type="entry name" value="G_AIG1"/>
</dbReference>
<name>A0ABY8UDN3_TETOB</name>